<dbReference type="EMBL" id="PGCJ01000002">
    <property type="protein sequence ID" value="PLW58596.1"/>
    <property type="molecule type" value="Genomic_DNA"/>
</dbReference>
<organism evidence="1 2">
    <name type="scientific">Puccinia coronata f. sp. avenae</name>
    <dbReference type="NCBI Taxonomy" id="200324"/>
    <lineage>
        <taxon>Eukaryota</taxon>
        <taxon>Fungi</taxon>
        <taxon>Dikarya</taxon>
        <taxon>Basidiomycota</taxon>
        <taxon>Pucciniomycotina</taxon>
        <taxon>Pucciniomycetes</taxon>
        <taxon>Pucciniales</taxon>
        <taxon>Pucciniaceae</taxon>
        <taxon>Puccinia</taxon>
    </lineage>
</organism>
<accession>A0A2N5W8M6</accession>
<comment type="caution">
    <text evidence="1">The sequence shown here is derived from an EMBL/GenBank/DDBJ whole genome shotgun (WGS) entry which is preliminary data.</text>
</comment>
<sequence length="155" mass="17420">MSDLLRSGVLSQPARSLIRWMQSADESCRIICTPRAHFVKILAELPTSSRISQHIRCIRPPGSDLPAHLGIVGHVFLNHISSPFLAYPRSPPLIHQLPIPANLLLIDSLHRHLLHQSSTFSFFSTAKKDSADHSMVARERKKEMFCDSVELTSYS</sequence>
<proteinExistence type="predicted"/>
<evidence type="ECO:0000313" key="2">
    <source>
        <dbReference type="Proteomes" id="UP000235388"/>
    </source>
</evidence>
<evidence type="ECO:0000313" key="1">
    <source>
        <dbReference type="EMBL" id="PLW58596.1"/>
    </source>
</evidence>
<reference evidence="1 2" key="1">
    <citation type="submission" date="2017-11" db="EMBL/GenBank/DDBJ databases">
        <title>De novo assembly and phasing of dikaryotic genomes from two isolates of Puccinia coronata f. sp. avenae, the causal agent of oat crown rust.</title>
        <authorList>
            <person name="Miller M.E."/>
            <person name="Zhang Y."/>
            <person name="Omidvar V."/>
            <person name="Sperschneider J."/>
            <person name="Schwessinger B."/>
            <person name="Raley C."/>
            <person name="Palmer J.M."/>
            <person name="Garnica D."/>
            <person name="Upadhyaya N."/>
            <person name="Rathjen J."/>
            <person name="Taylor J.M."/>
            <person name="Park R.F."/>
            <person name="Dodds P.N."/>
            <person name="Hirsch C.D."/>
            <person name="Kianian S.F."/>
            <person name="Figueroa M."/>
        </authorList>
    </citation>
    <scope>NUCLEOTIDE SEQUENCE [LARGE SCALE GENOMIC DNA]</scope>
    <source>
        <strain evidence="1">12NC29</strain>
    </source>
</reference>
<dbReference type="AlphaFoldDB" id="A0A2N5W8M6"/>
<name>A0A2N5W8M6_9BASI</name>
<dbReference type="Proteomes" id="UP000235388">
    <property type="component" value="Unassembled WGS sequence"/>
</dbReference>
<gene>
    <name evidence="1" type="ORF">PCANC_00093</name>
</gene>
<keyword evidence="2" id="KW-1185">Reference proteome</keyword>
<protein>
    <submittedName>
        <fullName evidence="1">Uncharacterized protein</fullName>
    </submittedName>
</protein>